<dbReference type="Pfam" id="PF12937">
    <property type="entry name" value="F-box-like"/>
    <property type="match status" value="1"/>
</dbReference>
<dbReference type="SMART" id="SM00256">
    <property type="entry name" value="FBOX"/>
    <property type="match status" value="1"/>
</dbReference>
<evidence type="ECO:0000259" key="2">
    <source>
        <dbReference type="PROSITE" id="PS50181"/>
    </source>
</evidence>
<protein>
    <recommendedName>
        <fullName evidence="2">F-box domain-containing protein</fullName>
    </recommendedName>
</protein>
<dbReference type="InterPro" id="IPR001810">
    <property type="entry name" value="F-box_dom"/>
</dbReference>
<dbReference type="EMBL" id="JBDJPC010000002">
    <property type="protein sequence ID" value="KAL1514120.1"/>
    <property type="molecule type" value="Genomic_DNA"/>
</dbReference>
<dbReference type="PROSITE" id="PS50181">
    <property type="entry name" value="FBOX"/>
    <property type="match status" value="1"/>
</dbReference>
<dbReference type="Proteomes" id="UP001566132">
    <property type="component" value="Unassembled WGS sequence"/>
</dbReference>
<dbReference type="InterPro" id="IPR052821">
    <property type="entry name" value="F-box_only_SRC"/>
</dbReference>
<dbReference type="SUPFAM" id="SSF117281">
    <property type="entry name" value="Kelch motif"/>
    <property type="match status" value="1"/>
</dbReference>
<sequence length="513" mass="58413">MECSGSCSAKIPSIDDLPEEVLEYILSLIAPYKDLHDSMLVSKKWRRCVKNVVKIRQRNFHKGISEFNVKWSVVNPDSKAPIISKRYSHSAAIHGHSMYIFGGCTSAMTTFNDLWLLDLTTRTWLRPFTTGSYPSPKACSSLVHYKDLLVLFGGWTYPPAYPLYQSWHLFNELHVYDITTKRWTNICTENNPPPMAGHSACVVGQWMIVFGGLQKPSTAVHCEKSNDIWKLNLETWVWHKQEVLAGPKPLGRFGQTQVMVNEKNLFILGGSGGPSSQYCDGWLLNMENSLWKWIKVELQGKANEPVNIWSNPGCKIGNKIVVLNRIRREDESPVVYYPRSHWTRSEPDDSRRSRIDIAIRPPDRDENVNGRRGDLRQLRKDPAESSGILPGPSEGSRTQPIDWSRRNAFMPPLLPTINPAQAKRTLMDMSMNEFYPHSSTSVSIQANKREKKMHYLGLYVLDLANVLEKNPIATWLPPNNLQNGPEETILYTLLEGNSELIMFGGILKEDYVI</sequence>
<evidence type="ECO:0000256" key="1">
    <source>
        <dbReference type="SAM" id="MobiDB-lite"/>
    </source>
</evidence>
<dbReference type="Gene3D" id="1.20.1280.50">
    <property type="match status" value="1"/>
</dbReference>
<accession>A0ABD1F942</accession>
<keyword evidence="4" id="KW-1185">Reference proteome</keyword>
<dbReference type="InterPro" id="IPR015915">
    <property type="entry name" value="Kelch-typ_b-propeller"/>
</dbReference>
<proteinExistence type="predicted"/>
<feature type="compositionally biased region" description="Basic and acidic residues" evidence="1">
    <location>
        <begin position="343"/>
        <end position="383"/>
    </location>
</feature>
<evidence type="ECO:0000313" key="4">
    <source>
        <dbReference type="Proteomes" id="UP001566132"/>
    </source>
</evidence>
<comment type="caution">
    <text evidence="3">The sequence shown here is derived from an EMBL/GenBank/DDBJ whole genome shotgun (WGS) entry which is preliminary data.</text>
</comment>
<dbReference type="PANTHER" id="PTHR46432">
    <property type="entry name" value="F-BOX ONLY PROTEIN 42"/>
    <property type="match status" value="1"/>
</dbReference>
<dbReference type="Pfam" id="PF13415">
    <property type="entry name" value="Beta-prop_FBX42"/>
    <property type="match status" value="1"/>
</dbReference>
<gene>
    <name evidence="3" type="ORF">ABEB36_003433</name>
</gene>
<evidence type="ECO:0000313" key="3">
    <source>
        <dbReference type="EMBL" id="KAL1514120.1"/>
    </source>
</evidence>
<feature type="region of interest" description="Disordered" evidence="1">
    <location>
        <begin position="340"/>
        <end position="401"/>
    </location>
</feature>
<organism evidence="3 4">
    <name type="scientific">Hypothenemus hampei</name>
    <name type="common">Coffee berry borer</name>
    <dbReference type="NCBI Taxonomy" id="57062"/>
    <lineage>
        <taxon>Eukaryota</taxon>
        <taxon>Metazoa</taxon>
        <taxon>Ecdysozoa</taxon>
        <taxon>Arthropoda</taxon>
        <taxon>Hexapoda</taxon>
        <taxon>Insecta</taxon>
        <taxon>Pterygota</taxon>
        <taxon>Neoptera</taxon>
        <taxon>Endopterygota</taxon>
        <taxon>Coleoptera</taxon>
        <taxon>Polyphaga</taxon>
        <taxon>Cucujiformia</taxon>
        <taxon>Curculionidae</taxon>
        <taxon>Scolytinae</taxon>
        <taxon>Hypothenemus</taxon>
    </lineage>
</organism>
<dbReference type="PANTHER" id="PTHR46432:SF1">
    <property type="entry name" value="F-BOX ONLY PROTEIN 42"/>
    <property type="match status" value="1"/>
</dbReference>
<dbReference type="InterPro" id="IPR036047">
    <property type="entry name" value="F-box-like_dom_sf"/>
</dbReference>
<dbReference type="AlphaFoldDB" id="A0ABD1F942"/>
<name>A0ABD1F942_HYPHA</name>
<dbReference type="SUPFAM" id="SSF81383">
    <property type="entry name" value="F-box domain"/>
    <property type="match status" value="1"/>
</dbReference>
<reference evidence="3 4" key="1">
    <citation type="submission" date="2024-05" db="EMBL/GenBank/DDBJ databases">
        <title>Genetic variation in Jamaican populations of the coffee berry borer (Hypothenemus hampei).</title>
        <authorList>
            <person name="Errbii M."/>
            <person name="Myrie A."/>
        </authorList>
    </citation>
    <scope>NUCLEOTIDE SEQUENCE [LARGE SCALE GENOMIC DNA]</scope>
    <source>
        <strain evidence="3">JA-Hopewell-2020-01-JO</strain>
        <tissue evidence="3">Whole body</tissue>
    </source>
</reference>
<dbReference type="Gene3D" id="2.120.10.80">
    <property type="entry name" value="Kelch-type beta propeller"/>
    <property type="match status" value="1"/>
</dbReference>
<feature type="domain" description="F-box" evidence="2">
    <location>
        <begin position="11"/>
        <end position="63"/>
    </location>
</feature>